<dbReference type="Proteomes" id="UP001642540">
    <property type="component" value="Unassembled WGS sequence"/>
</dbReference>
<accession>A0ABP1PIX1</accession>
<sequence>MDKLGQGHSQSQGHVSQTHIFSILPEIWDDILSHLSTSDYYSLINSSPQWRLMFKSHASPKLLPLIIPILFNHCDTLLPNHLLKLRLINHQLKEFIDSDILEETPEKYYQNLTTLKREWSPRIKDRRNLLRNRVERVKSRYEFYSTRQIHQFTTTYSQLQCSTPFLTKSLIIPLVNLTQIYQNYQTLNALSTTMMEKLGSQICSITFDGLLGINAVHFFTLLNLLPNLKLLKIRGVLYPGQAQDVERCEDRIVLEKLELLDIEQAMDYEEEGNQMGIVCAAILRRCSFHLESLICAGFLFQNLATTLALQGDNVNLQKLKCLRVTAVNNEVLANIYNVFLQREHLPQLEMIELSGRAEEESVTFEGVFQILNKFATSLKHIQLNLNVWRDYVFEEEEDNLGNLGRGENGENIMYEKLTKFGTLLGNIDEQWFRLWVGGNCGDLRELRLVKEIGEGIEDSEEERIRRIFEVGPKLRKVVVFKGFEVSDREPEQRVFERDGSVRKFKFLKGY</sequence>
<organism evidence="1 2">
    <name type="scientific">Orchesella dallaii</name>
    <dbReference type="NCBI Taxonomy" id="48710"/>
    <lineage>
        <taxon>Eukaryota</taxon>
        <taxon>Metazoa</taxon>
        <taxon>Ecdysozoa</taxon>
        <taxon>Arthropoda</taxon>
        <taxon>Hexapoda</taxon>
        <taxon>Collembola</taxon>
        <taxon>Entomobryomorpha</taxon>
        <taxon>Entomobryoidea</taxon>
        <taxon>Orchesellidae</taxon>
        <taxon>Orchesellinae</taxon>
        <taxon>Orchesella</taxon>
    </lineage>
</organism>
<evidence type="ECO:0000313" key="2">
    <source>
        <dbReference type="Proteomes" id="UP001642540"/>
    </source>
</evidence>
<comment type="caution">
    <text evidence="1">The sequence shown here is derived from an EMBL/GenBank/DDBJ whole genome shotgun (WGS) entry which is preliminary data.</text>
</comment>
<evidence type="ECO:0008006" key="3">
    <source>
        <dbReference type="Google" id="ProtNLM"/>
    </source>
</evidence>
<protein>
    <recommendedName>
        <fullName evidence="3">F-box domain-containing protein</fullName>
    </recommendedName>
</protein>
<name>A0ABP1PIX1_9HEXA</name>
<evidence type="ECO:0000313" key="1">
    <source>
        <dbReference type="EMBL" id="CAL8068889.1"/>
    </source>
</evidence>
<reference evidence="1 2" key="1">
    <citation type="submission" date="2024-08" db="EMBL/GenBank/DDBJ databases">
        <authorList>
            <person name="Cucini C."/>
            <person name="Frati F."/>
        </authorList>
    </citation>
    <scope>NUCLEOTIDE SEQUENCE [LARGE SCALE GENOMIC DNA]</scope>
</reference>
<dbReference type="EMBL" id="CAXLJM020000002">
    <property type="protein sequence ID" value="CAL8068889.1"/>
    <property type="molecule type" value="Genomic_DNA"/>
</dbReference>
<gene>
    <name evidence="1" type="ORF">ODALV1_LOCUS513</name>
</gene>
<proteinExistence type="predicted"/>
<keyword evidence="2" id="KW-1185">Reference proteome</keyword>